<dbReference type="PROSITE" id="PS50005">
    <property type="entry name" value="TPR"/>
    <property type="match status" value="1"/>
</dbReference>
<dbReference type="AlphaFoldDB" id="A0A9N8ZS78"/>
<dbReference type="Pfam" id="PF05002">
    <property type="entry name" value="SGS"/>
    <property type="match status" value="1"/>
</dbReference>
<reference evidence="5" key="1">
    <citation type="submission" date="2021-06" db="EMBL/GenBank/DDBJ databases">
        <authorList>
            <person name="Kallberg Y."/>
            <person name="Tangrot J."/>
            <person name="Rosling A."/>
        </authorList>
    </citation>
    <scope>NUCLEOTIDE SEQUENCE</scope>
    <source>
        <strain evidence="5">MT106</strain>
    </source>
</reference>
<dbReference type="InterPro" id="IPR019734">
    <property type="entry name" value="TPR_rpt"/>
</dbReference>
<dbReference type="GO" id="GO:0005737">
    <property type="term" value="C:cytoplasm"/>
    <property type="evidence" value="ECO:0007669"/>
    <property type="project" value="UniProtKB-ARBA"/>
</dbReference>
<dbReference type="OrthoDB" id="1898560at2759"/>
<dbReference type="Gene3D" id="1.25.40.10">
    <property type="entry name" value="Tetratricopeptide repeat domain"/>
    <property type="match status" value="1"/>
</dbReference>
<organism evidence="5 6">
    <name type="scientific">Ambispora gerdemannii</name>
    <dbReference type="NCBI Taxonomy" id="144530"/>
    <lineage>
        <taxon>Eukaryota</taxon>
        <taxon>Fungi</taxon>
        <taxon>Fungi incertae sedis</taxon>
        <taxon>Mucoromycota</taxon>
        <taxon>Glomeromycotina</taxon>
        <taxon>Glomeromycetes</taxon>
        <taxon>Archaeosporales</taxon>
        <taxon>Ambisporaceae</taxon>
        <taxon>Ambispora</taxon>
    </lineage>
</organism>
<dbReference type="PROSITE" id="PS51048">
    <property type="entry name" value="SGS"/>
    <property type="match status" value="1"/>
</dbReference>
<evidence type="ECO:0000313" key="5">
    <source>
        <dbReference type="EMBL" id="CAG8505053.1"/>
    </source>
</evidence>
<evidence type="ECO:0000259" key="3">
    <source>
        <dbReference type="PROSITE" id="PS51048"/>
    </source>
</evidence>
<gene>
    <name evidence="5" type="ORF">AGERDE_LOCUS4448</name>
</gene>
<dbReference type="SUPFAM" id="SSF48452">
    <property type="entry name" value="TPR-like"/>
    <property type="match status" value="1"/>
</dbReference>
<dbReference type="InterPro" id="IPR011990">
    <property type="entry name" value="TPR-like_helical_dom_sf"/>
</dbReference>
<dbReference type="InterPro" id="IPR044563">
    <property type="entry name" value="Sgt1-like"/>
</dbReference>
<dbReference type="InterPro" id="IPR008978">
    <property type="entry name" value="HSP20-like_chaperone"/>
</dbReference>
<dbReference type="SMART" id="SM00028">
    <property type="entry name" value="TPR"/>
    <property type="match status" value="2"/>
</dbReference>
<dbReference type="PROSITE" id="PS51203">
    <property type="entry name" value="CS"/>
    <property type="match status" value="1"/>
</dbReference>
<dbReference type="Pfam" id="PF04969">
    <property type="entry name" value="CS"/>
    <property type="match status" value="1"/>
</dbReference>
<accession>A0A9N8ZS78</accession>
<comment type="caution">
    <text evidence="5">The sequence shown here is derived from an EMBL/GenBank/DDBJ whole genome shotgun (WGS) entry which is preliminary data.</text>
</comment>
<dbReference type="SUPFAM" id="SSF49764">
    <property type="entry name" value="HSP20-like chaperones"/>
    <property type="match status" value="1"/>
</dbReference>
<dbReference type="InterPro" id="IPR007699">
    <property type="entry name" value="SGS_dom"/>
</dbReference>
<dbReference type="Proteomes" id="UP000789831">
    <property type="component" value="Unassembled WGS sequence"/>
</dbReference>
<dbReference type="EMBL" id="CAJVPL010000511">
    <property type="protein sequence ID" value="CAG8505053.1"/>
    <property type="molecule type" value="Genomic_DNA"/>
</dbReference>
<feature type="domain" description="SGS" evidence="3">
    <location>
        <begin position="250"/>
        <end position="339"/>
    </location>
</feature>
<dbReference type="InterPro" id="IPR007052">
    <property type="entry name" value="CS_dom"/>
</dbReference>
<keyword evidence="2" id="KW-0802">TPR repeat</keyword>
<name>A0A9N8ZS78_9GLOM</name>
<evidence type="ECO:0000256" key="1">
    <source>
        <dbReference type="ARBA" id="ARBA00008509"/>
    </source>
</evidence>
<dbReference type="FunFam" id="2.60.40.790:FF:000012">
    <property type="entry name" value="SGT1 homolog, MIS12 kinetochore complex assembly cochaperone"/>
    <property type="match status" value="1"/>
</dbReference>
<evidence type="ECO:0000256" key="2">
    <source>
        <dbReference type="PROSITE-ProRule" id="PRU00339"/>
    </source>
</evidence>
<feature type="domain" description="CS" evidence="4">
    <location>
        <begin position="141"/>
        <end position="233"/>
    </location>
</feature>
<keyword evidence="6" id="KW-1185">Reference proteome</keyword>
<dbReference type="Gene3D" id="2.60.40.790">
    <property type="match status" value="1"/>
</dbReference>
<proteinExistence type="inferred from homology"/>
<dbReference type="GO" id="GO:0051087">
    <property type="term" value="F:protein-folding chaperone binding"/>
    <property type="evidence" value="ECO:0007669"/>
    <property type="project" value="InterPro"/>
</dbReference>
<sequence>MSSAQEFFTKANDAFFADDFDEAVDLYNRAIELDATNAEYLLKRSAALVKLNKNKEALADAEKALHVSEESQNQASIAKAFLHKGRVKDYHIAKKSFDHSKELNPNERLLVTWIEKVDAELAKTATPPMAVNSTPQNFLSQSRVRHEWYQNENYVTISIFIKNVKKEAVKVEIEKRLISVSVQLPISGSDYSLELDPLAHEIIPSESKYEVLSTKIEIKLKKAQGGVKWGVLEGEDSLTGTISSGDGKLTYPSSARKAKNWDELEREISKEKEKPEGEEALNVLFQQIYGNADDDTRKAMLKSYTESSGTCLSTNWSEVKKGKVETKAPDGMVAKKWGA</sequence>
<dbReference type="PANTHER" id="PTHR45862">
    <property type="entry name" value="PROTEIN SGT1 HOMOLOG"/>
    <property type="match status" value="1"/>
</dbReference>
<comment type="similarity">
    <text evidence="1">Belongs to the SGT1 family.</text>
</comment>
<feature type="repeat" description="TPR" evidence="2">
    <location>
        <begin position="4"/>
        <end position="37"/>
    </location>
</feature>
<protein>
    <submittedName>
        <fullName evidence="5">13078_t:CDS:1</fullName>
    </submittedName>
</protein>
<evidence type="ECO:0000259" key="4">
    <source>
        <dbReference type="PROSITE" id="PS51203"/>
    </source>
</evidence>
<evidence type="ECO:0000313" key="6">
    <source>
        <dbReference type="Proteomes" id="UP000789831"/>
    </source>
</evidence>